<evidence type="ECO:0000313" key="4">
    <source>
        <dbReference type="Proteomes" id="UP000183940"/>
    </source>
</evidence>
<comment type="subcellular location">
    <subcellularLocation>
        <location evidence="1">Secreted</location>
    </subcellularLocation>
</comment>
<dbReference type="PANTHER" id="PTHR38340">
    <property type="entry name" value="S-LAYER PROTEIN"/>
    <property type="match status" value="1"/>
</dbReference>
<keyword evidence="4" id="KW-1185">Reference proteome</keyword>
<protein>
    <recommendedName>
        <fullName evidence="5">Calcium-binding protein</fullName>
    </recommendedName>
</protein>
<name>A0A1L9QU47_9CYAN</name>
<dbReference type="PROSITE" id="PS00330">
    <property type="entry name" value="HEMOLYSIN_CALCIUM"/>
    <property type="match status" value="2"/>
</dbReference>
<evidence type="ECO:0000256" key="2">
    <source>
        <dbReference type="ARBA" id="ARBA00022525"/>
    </source>
</evidence>
<dbReference type="SUPFAM" id="SSF51120">
    <property type="entry name" value="beta-Roll"/>
    <property type="match status" value="1"/>
</dbReference>
<dbReference type="Gene3D" id="2.150.10.10">
    <property type="entry name" value="Serralysin-like metalloprotease, C-terminal"/>
    <property type="match status" value="2"/>
</dbReference>
<keyword evidence="2" id="KW-0964">Secreted</keyword>
<organism evidence="3 4">
    <name type="scientific">Roseofilum reptotaenium AO1-A</name>
    <dbReference type="NCBI Taxonomy" id="1925591"/>
    <lineage>
        <taxon>Bacteria</taxon>
        <taxon>Bacillati</taxon>
        <taxon>Cyanobacteriota</taxon>
        <taxon>Cyanophyceae</taxon>
        <taxon>Desertifilales</taxon>
        <taxon>Desertifilaceae</taxon>
        <taxon>Roseofilum</taxon>
    </lineage>
</organism>
<dbReference type="Proteomes" id="UP000183940">
    <property type="component" value="Unassembled WGS sequence"/>
</dbReference>
<sequence length="254" mass="26050">MSSNNSTLTPDSSFPISRLLATNSDDIIVLNSTAGASSLINFPGGLWALDGNDIVTGSSLSEVILGNQGNDILDGGGGNDRLIGGQNGDILNAQDGDDLLRGDLGDDILNGDGDNDSLRGGQGNDILNGGAGQDLLIGDLGIDILNGGAGADTLIFRTDEANDNPILVDQIADWNSTEDLIGLTDGLTFSALVFDTSQNVAGNMPNDTLIRIQATGQILGILVDFSSGLNNSNFISISAAQMQIGSDVFSPSIP</sequence>
<dbReference type="GO" id="GO:0005576">
    <property type="term" value="C:extracellular region"/>
    <property type="evidence" value="ECO:0007669"/>
    <property type="project" value="UniProtKB-SubCell"/>
</dbReference>
<dbReference type="EMBL" id="MLAW01000010">
    <property type="protein sequence ID" value="OJJ26117.1"/>
    <property type="molecule type" value="Genomic_DNA"/>
</dbReference>
<dbReference type="PANTHER" id="PTHR38340:SF1">
    <property type="entry name" value="S-LAYER PROTEIN"/>
    <property type="match status" value="1"/>
</dbReference>
<evidence type="ECO:0000313" key="3">
    <source>
        <dbReference type="EMBL" id="OJJ26117.1"/>
    </source>
</evidence>
<dbReference type="InterPro" id="IPR011049">
    <property type="entry name" value="Serralysin-like_metalloprot_C"/>
</dbReference>
<dbReference type="InterPro" id="IPR001343">
    <property type="entry name" value="Hemolysn_Ca-bd"/>
</dbReference>
<gene>
    <name evidence="3" type="ORF">BI308_07990</name>
</gene>
<evidence type="ECO:0000256" key="1">
    <source>
        <dbReference type="ARBA" id="ARBA00004613"/>
    </source>
</evidence>
<comment type="caution">
    <text evidence="3">The sequence shown here is derived from an EMBL/GenBank/DDBJ whole genome shotgun (WGS) entry which is preliminary data.</text>
</comment>
<dbReference type="AlphaFoldDB" id="A0A1L9QU47"/>
<evidence type="ECO:0008006" key="5">
    <source>
        <dbReference type="Google" id="ProtNLM"/>
    </source>
</evidence>
<dbReference type="GO" id="GO:0005509">
    <property type="term" value="F:calcium ion binding"/>
    <property type="evidence" value="ECO:0007669"/>
    <property type="project" value="InterPro"/>
</dbReference>
<dbReference type="Pfam" id="PF00353">
    <property type="entry name" value="HemolysinCabind"/>
    <property type="match status" value="2"/>
</dbReference>
<reference evidence="3" key="1">
    <citation type="submission" date="2016-10" db="EMBL/GenBank/DDBJ databases">
        <title>CRISPR-Cas defence system in Roseofilum reptotaenium: evidence of a bacteriophage-cyanobacterium arms race in the coral black band disease.</title>
        <authorList>
            <person name="Buerger P."/>
            <person name="Wood-Charlson E.M."/>
            <person name="Weynberg K.D."/>
            <person name="Willis B."/>
            <person name="Van Oppen M.J."/>
        </authorList>
    </citation>
    <scope>NUCLEOTIDE SEQUENCE [LARGE SCALE GENOMIC DNA]</scope>
    <source>
        <strain evidence="3">AO1-A</strain>
    </source>
</reference>
<dbReference type="InterPro" id="IPR018511">
    <property type="entry name" value="Hemolysin-typ_Ca-bd_CS"/>
</dbReference>
<dbReference type="PRINTS" id="PR00313">
    <property type="entry name" value="CABNDNGRPT"/>
</dbReference>
<dbReference type="InterPro" id="IPR050557">
    <property type="entry name" value="RTX_toxin/Mannuronan_C5-epim"/>
</dbReference>
<dbReference type="STRING" id="1925591.BI308_07990"/>
<proteinExistence type="predicted"/>
<accession>A0A1L9QU47</accession>